<evidence type="ECO:0000313" key="2">
    <source>
        <dbReference type="EMBL" id="KYD30284.1"/>
    </source>
</evidence>
<protein>
    <recommendedName>
        <fullName evidence="1">Hemerythrin-like domain-containing protein</fullName>
    </recommendedName>
</protein>
<dbReference type="PANTHER" id="PTHR39966:SF1">
    <property type="entry name" value="HEMERYTHRIN-LIKE DOMAIN-CONTAINING PROTEIN"/>
    <property type="match status" value="1"/>
</dbReference>
<comment type="caution">
    <text evidence="2">The sequence shown here is derived from an EMBL/GenBank/DDBJ whole genome shotgun (WGS) entry which is preliminary data.</text>
</comment>
<name>A0A150N0P6_9BACL</name>
<feature type="domain" description="Hemerythrin-like" evidence="1">
    <location>
        <begin position="29"/>
        <end position="169"/>
    </location>
</feature>
<dbReference type="GO" id="GO:0005886">
    <property type="term" value="C:plasma membrane"/>
    <property type="evidence" value="ECO:0007669"/>
    <property type="project" value="TreeGrafter"/>
</dbReference>
<dbReference type="PATRIC" id="fig|153151.4.peg.3258"/>
<dbReference type="EMBL" id="LQYW01000055">
    <property type="protein sequence ID" value="KYD30284.1"/>
    <property type="molecule type" value="Genomic_DNA"/>
</dbReference>
<dbReference type="InterPro" id="IPR012312">
    <property type="entry name" value="Hemerythrin-like"/>
</dbReference>
<accession>A0A150N0P6</accession>
<evidence type="ECO:0000259" key="1">
    <source>
        <dbReference type="Pfam" id="PF01814"/>
    </source>
</evidence>
<dbReference type="Pfam" id="PF01814">
    <property type="entry name" value="Hemerythrin"/>
    <property type="match status" value="1"/>
</dbReference>
<dbReference type="PANTHER" id="PTHR39966">
    <property type="entry name" value="BLL2471 PROTEIN-RELATED"/>
    <property type="match status" value="1"/>
</dbReference>
<dbReference type="Proteomes" id="UP000075324">
    <property type="component" value="Unassembled WGS sequence"/>
</dbReference>
<evidence type="ECO:0000313" key="3">
    <source>
        <dbReference type="Proteomes" id="UP000075324"/>
    </source>
</evidence>
<organism evidence="2 3">
    <name type="scientific">Parageobacillus toebii</name>
    <dbReference type="NCBI Taxonomy" id="153151"/>
    <lineage>
        <taxon>Bacteria</taxon>
        <taxon>Bacillati</taxon>
        <taxon>Bacillota</taxon>
        <taxon>Bacilli</taxon>
        <taxon>Bacillales</taxon>
        <taxon>Anoxybacillaceae</taxon>
        <taxon>Parageobacillus</taxon>
    </lineage>
</organism>
<dbReference type="CDD" id="cd12108">
    <property type="entry name" value="Hr-like"/>
    <property type="match status" value="1"/>
</dbReference>
<proteinExistence type="predicted"/>
<dbReference type="AlphaFoldDB" id="A0A150N0P6"/>
<gene>
    <name evidence="2" type="ORF">B4110_1688</name>
</gene>
<dbReference type="Gene3D" id="1.20.120.520">
    <property type="entry name" value="nmb1532 protein domain like"/>
    <property type="match status" value="1"/>
</dbReference>
<sequence>MRDKEAIGGMMMHSFCHMGGHEEVELCQGLQRLKQEHEPLRKQKQYLFELAQAIGGDAGVQNWKERLLALRKNVQVFINELDPHSEREEGVLFPMMAQYIGRTSGPIAVMEYEHDQAKQRITSFLAKTAELPETVDRDSAMALADKIIQAYHILTEHFMKEENVLFPMAERLLSDEEKEELAEKISQI</sequence>
<reference evidence="2 3" key="1">
    <citation type="submission" date="2016-01" db="EMBL/GenBank/DDBJ databases">
        <title>Draft Genome Sequences of Seven Thermophilic Sporeformers Isolated from Foods.</title>
        <authorList>
            <person name="Berendsen E.M."/>
            <person name="Wells-Bennik M.H."/>
            <person name="Krawcyk A.O."/>
            <person name="De Jong A."/>
            <person name="Holsappel S."/>
            <person name="Eijlander R.T."/>
            <person name="Kuipers O.P."/>
        </authorList>
    </citation>
    <scope>NUCLEOTIDE SEQUENCE [LARGE SCALE GENOMIC DNA]</scope>
    <source>
        <strain evidence="2 3">B4110</strain>
    </source>
</reference>